<protein>
    <submittedName>
        <fullName evidence="1">Uncharacterized protein</fullName>
    </submittedName>
</protein>
<evidence type="ECO:0000313" key="1">
    <source>
        <dbReference type="EMBL" id="KAF6780807.1"/>
    </source>
</evidence>
<proteinExistence type="predicted"/>
<name>A0A8H6ILA8_9PEZI</name>
<organism evidence="1 2">
    <name type="scientific">Colletotrichum sojae</name>
    <dbReference type="NCBI Taxonomy" id="2175907"/>
    <lineage>
        <taxon>Eukaryota</taxon>
        <taxon>Fungi</taxon>
        <taxon>Dikarya</taxon>
        <taxon>Ascomycota</taxon>
        <taxon>Pezizomycotina</taxon>
        <taxon>Sordariomycetes</taxon>
        <taxon>Hypocreomycetidae</taxon>
        <taxon>Glomerellales</taxon>
        <taxon>Glomerellaceae</taxon>
        <taxon>Colletotrichum</taxon>
        <taxon>Colletotrichum orchidearum species complex</taxon>
    </lineage>
</organism>
<gene>
    <name evidence="1" type="ORF">CSOJ01_16118</name>
</gene>
<dbReference type="EMBL" id="WIGN01001102">
    <property type="protein sequence ID" value="KAF6780807.1"/>
    <property type="molecule type" value="Genomic_DNA"/>
</dbReference>
<evidence type="ECO:0000313" key="2">
    <source>
        <dbReference type="Proteomes" id="UP000652219"/>
    </source>
</evidence>
<keyword evidence="2" id="KW-1185">Reference proteome</keyword>
<sequence length="69" mass="7722">MIVATFYCSIRLRRRLLRTCTLQLITLVSGNCCLQILQTTASLNKSPVCGGEQWHWKALVALSRPEAMG</sequence>
<reference evidence="1 2" key="1">
    <citation type="journal article" date="2020" name="Phytopathology">
        <title>Genome Sequence Resources of Colletotrichum truncatum, C. plurivorum, C. musicola, and C. sojae: Four Species Pathogenic to Soybean (Glycine max).</title>
        <authorList>
            <person name="Rogerio F."/>
            <person name="Boufleur T.R."/>
            <person name="Ciampi-Guillardi M."/>
            <person name="Sukno S.A."/>
            <person name="Thon M.R."/>
            <person name="Massola Junior N.S."/>
            <person name="Baroncelli R."/>
        </authorList>
    </citation>
    <scope>NUCLEOTIDE SEQUENCE [LARGE SCALE GENOMIC DNA]</scope>
    <source>
        <strain evidence="1 2">LFN0009</strain>
    </source>
</reference>
<accession>A0A8H6ILA8</accession>
<dbReference type="Proteomes" id="UP000652219">
    <property type="component" value="Unassembled WGS sequence"/>
</dbReference>
<dbReference type="AlphaFoldDB" id="A0A8H6ILA8"/>
<comment type="caution">
    <text evidence="1">The sequence shown here is derived from an EMBL/GenBank/DDBJ whole genome shotgun (WGS) entry which is preliminary data.</text>
</comment>